<protein>
    <submittedName>
        <fullName evidence="1">M3 family oligoendopeptidase</fullName>
    </submittedName>
</protein>
<dbReference type="EMBL" id="BTPU01000055">
    <property type="protein sequence ID" value="GMQ63899.1"/>
    <property type="molecule type" value="Genomic_DNA"/>
</dbReference>
<dbReference type="Proteomes" id="UP001374599">
    <property type="component" value="Unassembled WGS sequence"/>
</dbReference>
<proteinExistence type="predicted"/>
<gene>
    <name evidence="1" type="ORF">AN2V17_31350</name>
</gene>
<organism evidence="1 2">
    <name type="scientific">Vallitalea maricola</name>
    <dbReference type="NCBI Taxonomy" id="3074433"/>
    <lineage>
        <taxon>Bacteria</taxon>
        <taxon>Bacillati</taxon>
        <taxon>Bacillota</taxon>
        <taxon>Clostridia</taxon>
        <taxon>Lachnospirales</taxon>
        <taxon>Vallitaleaceae</taxon>
        <taxon>Vallitalea</taxon>
    </lineage>
</organism>
<keyword evidence="2" id="KW-1185">Reference proteome</keyword>
<comment type="caution">
    <text evidence="1">The sequence shown here is derived from an EMBL/GenBank/DDBJ whole genome shotgun (WGS) entry which is preliminary data.</text>
</comment>
<reference evidence="1" key="1">
    <citation type="submission" date="2023-09" db="EMBL/GenBank/DDBJ databases">
        <title>Vallitalea sediminicola and Vallitalea maricola sp. nov., anaerobic bacteria isolated from marine sediment.</title>
        <authorList>
            <person name="Hirano S."/>
            <person name="Maeda A."/>
            <person name="Terahara T."/>
            <person name="Mori K."/>
            <person name="Hamada M."/>
            <person name="Matsumoto R."/>
            <person name="Kobayashi T."/>
        </authorList>
    </citation>
    <scope>NUCLEOTIDE SEQUENCE</scope>
    <source>
        <strain evidence="1">AN17-2</strain>
    </source>
</reference>
<evidence type="ECO:0000313" key="2">
    <source>
        <dbReference type="Proteomes" id="UP001374599"/>
    </source>
</evidence>
<name>A0ACB5UMW3_9FIRM</name>
<sequence length="584" mass="69279">MSSEILGESNEEYNNLVLNLDELESNALNVREHYIDKLVSQEIDPNIWKNFLEQYEGINLVLKKIVQDANWQLYLNQRNSFNKQIKQVTDDYCIRIMNILCFWEKELLKLNKVDILKLINSKELTTYNYFLQKQLEDKNLSGLNDEALLYDSIMQWENTIINLYDTMIGNYRFSILVDKKEQQLKFHQLIPLLLSDKLEKRKKARQSYFLRYLNDKELLESIYNSRIKQYSLKAKFYNCNSSIELNHKENQIDGDVILLLSNLIDENSDIVSNYYKWKSKQLNLQLSLSNIKEPIYKESIEYPWEYGKQITLESYQDFDFEVGKIVIDIIKDQRIDYRSKDGKISGARCLAYVPDYKPHILMNYGGKLEDVLTLAHEIGHGVHKTLASKQNYLNYSPSLILGEVASLFGEILVFQSMLEQENDVMRKRLLLSKRIESILYIIFNMNVITKFEMNIHDYVNKHGYCEFDKMSSIYLNELNLLYKDSLCIEEYDKYTWLMIPHILKTPFYAYVYSFSNLLALSMYAKYKNDSKVFVDKFKRLLESGCSKTPNYLLTEMGINIYDKDYWQKGFDDLRKYINQLISFN</sequence>
<accession>A0ACB5UMW3</accession>
<evidence type="ECO:0000313" key="1">
    <source>
        <dbReference type="EMBL" id="GMQ63899.1"/>
    </source>
</evidence>